<dbReference type="GO" id="GO:0016627">
    <property type="term" value="F:oxidoreductase activity, acting on the CH-CH group of donors"/>
    <property type="evidence" value="ECO:0007669"/>
    <property type="project" value="TreeGrafter"/>
</dbReference>
<dbReference type="Gene3D" id="2.30.110.10">
    <property type="entry name" value="Electron Transport, Fmn-binding Protein, Chain A"/>
    <property type="match status" value="1"/>
</dbReference>
<dbReference type="Pfam" id="PF01243">
    <property type="entry name" value="PNPOx_N"/>
    <property type="match status" value="1"/>
</dbReference>
<evidence type="ECO:0000313" key="3">
    <source>
        <dbReference type="EMBL" id="EHN09327.1"/>
    </source>
</evidence>
<dbReference type="AlphaFoldDB" id="H0EAK0"/>
<name>H0EAK0_9ACTN</name>
<dbReference type="GO" id="GO:0070967">
    <property type="term" value="F:coenzyme F420 binding"/>
    <property type="evidence" value="ECO:0007669"/>
    <property type="project" value="TreeGrafter"/>
</dbReference>
<dbReference type="GO" id="GO:0005829">
    <property type="term" value="C:cytosol"/>
    <property type="evidence" value="ECO:0007669"/>
    <property type="project" value="TreeGrafter"/>
</dbReference>
<dbReference type="PANTHER" id="PTHR35176">
    <property type="entry name" value="HEME OXYGENASE HI_0854-RELATED"/>
    <property type="match status" value="1"/>
</dbReference>
<keyword evidence="4" id="KW-1185">Reference proteome</keyword>
<accession>H0EAK0</accession>
<dbReference type="InterPro" id="IPR011576">
    <property type="entry name" value="Pyridox_Oxase_N"/>
</dbReference>
<reference evidence="3 4" key="1">
    <citation type="journal article" date="2013" name="Biodegradation">
        <title>Quantitative proteomic analysis of ibuprofen-degrading Patulibacter sp. strain I11.</title>
        <authorList>
            <person name="Almeida B."/>
            <person name="Kjeldal H."/>
            <person name="Lolas I."/>
            <person name="Knudsen A.D."/>
            <person name="Carvalho G."/>
            <person name="Nielsen K.L."/>
            <person name="Barreto Crespo M.T."/>
            <person name="Stensballe A."/>
            <person name="Nielsen J.L."/>
        </authorList>
    </citation>
    <scope>NUCLEOTIDE SEQUENCE [LARGE SCALE GENOMIC DNA]</scope>
    <source>
        <strain evidence="3 4">I11</strain>
    </source>
</reference>
<keyword evidence="1" id="KW-0560">Oxidoreductase</keyword>
<evidence type="ECO:0000313" key="4">
    <source>
        <dbReference type="Proteomes" id="UP000005143"/>
    </source>
</evidence>
<dbReference type="InterPro" id="IPR052019">
    <property type="entry name" value="F420H2_bilvrd_red/Heme_oxyg"/>
</dbReference>
<feature type="domain" description="Pyridoxamine 5'-phosphate oxidase N-terminal" evidence="2">
    <location>
        <begin position="10"/>
        <end position="127"/>
    </location>
</feature>
<evidence type="ECO:0000259" key="2">
    <source>
        <dbReference type="Pfam" id="PF01243"/>
    </source>
</evidence>
<dbReference type="PANTHER" id="PTHR35176:SF6">
    <property type="entry name" value="HEME OXYGENASE HI_0854-RELATED"/>
    <property type="match status" value="1"/>
</dbReference>
<protein>
    <submittedName>
        <fullName evidence="3">Pyridoxamine 5'-phosphate oxidase</fullName>
    </submittedName>
</protein>
<dbReference type="InterPro" id="IPR012349">
    <property type="entry name" value="Split_barrel_FMN-bd"/>
</dbReference>
<dbReference type="OrthoDB" id="162914at2"/>
<organism evidence="3 4">
    <name type="scientific">Patulibacter medicamentivorans</name>
    <dbReference type="NCBI Taxonomy" id="1097667"/>
    <lineage>
        <taxon>Bacteria</taxon>
        <taxon>Bacillati</taxon>
        <taxon>Actinomycetota</taxon>
        <taxon>Thermoleophilia</taxon>
        <taxon>Solirubrobacterales</taxon>
        <taxon>Patulibacteraceae</taxon>
        <taxon>Patulibacter</taxon>
    </lineage>
</organism>
<dbReference type="SUPFAM" id="SSF50475">
    <property type="entry name" value="FMN-binding split barrel"/>
    <property type="match status" value="1"/>
</dbReference>
<evidence type="ECO:0000256" key="1">
    <source>
        <dbReference type="ARBA" id="ARBA00023002"/>
    </source>
</evidence>
<dbReference type="RefSeq" id="WP_007578337.1">
    <property type="nucleotide sequence ID" value="NZ_AGUD01000295.1"/>
</dbReference>
<comment type="caution">
    <text evidence="3">The sequence shown here is derived from an EMBL/GenBank/DDBJ whole genome shotgun (WGS) entry which is preliminary data.</text>
</comment>
<dbReference type="EMBL" id="AGUD01000295">
    <property type="protein sequence ID" value="EHN09327.1"/>
    <property type="molecule type" value="Genomic_DNA"/>
</dbReference>
<sequence length="132" mass="14804">MSTSLDGRPAELLTGVNFATVVTQDPDGRPHASVAWVHTDGTSVLLNSAEGRRWPRQLRDRGEALVVVRSEENPYEYVEIRARLVEDTHEGAREQIDELSHKYLGKDYPFLQPGEQRIRFGLAPTEVAHRGG</sequence>
<proteinExistence type="predicted"/>
<gene>
    <name evidence="3" type="ORF">PAI11_38740</name>
</gene>
<dbReference type="Proteomes" id="UP000005143">
    <property type="component" value="Unassembled WGS sequence"/>
</dbReference>